<evidence type="ECO:0000256" key="1">
    <source>
        <dbReference type="SAM" id="Phobius"/>
    </source>
</evidence>
<dbReference type="EMBL" id="JACRDE010000517">
    <property type="protein sequence ID" value="MBI5251743.1"/>
    <property type="molecule type" value="Genomic_DNA"/>
</dbReference>
<keyword evidence="1" id="KW-1133">Transmembrane helix</keyword>
<accession>A0A9D6Z234</accession>
<comment type="caution">
    <text evidence="2">The sequence shown here is derived from an EMBL/GenBank/DDBJ whole genome shotgun (WGS) entry which is preliminary data.</text>
</comment>
<dbReference type="AlphaFoldDB" id="A0A9D6Z234"/>
<feature type="transmembrane region" description="Helical" evidence="1">
    <location>
        <begin position="12"/>
        <end position="36"/>
    </location>
</feature>
<proteinExistence type="predicted"/>
<reference evidence="2" key="1">
    <citation type="submission" date="2020-07" db="EMBL/GenBank/DDBJ databases">
        <title>Huge and variable diversity of episymbiotic CPR bacteria and DPANN archaea in groundwater ecosystems.</title>
        <authorList>
            <person name="He C.Y."/>
            <person name="Keren R."/>
            <person name="Whittaker M."/>
            <person name="Farag I.F."/>
            <person name="Doudna J."/>
            <person name="Cate J.H.D."/>
            <person name="Banfield J.F."/>
        </authorList>
    </citation>
    <scope>NUCLEOTIDE SEQUENCE</scope>
    <source>
        <strain evidence="2">NC_groundwater_1664_Pr3_B-0.1um_52_9</strain>
    </source>
</reference>
<evidence type="ECO:0000313" key="3">
    <source>
        <dbReference type="Proteomes" id="UP000807825"/>
    </source>
</evidence>
<sequence length="88" mass="9310">MAILDYMPKIDVWTGAAIGVGLLVAPVLIPMIATAARPVLKTVIKGGFMAYEKSREMVAEAVEMVEDLAAEARSEALAEMSAEKGETA</sequence>
<gene>
    <name evidence="2" type="ORF">HY912_19800</name>
</gene>
<name>A0A9D6Z234_9BACT</name>
<dbReference type="InterPro" id="IPR033456">
    <property type="entry name" value="DUF5132"/>
</dbReference>
<organism evidence="2 3">
    <name type="scientific">Desulfomonile tiedjei</name>
    <dbReference type="NCBI Taxonomy" id="2358"/>
    <lineage>
        <taxon>Bacteria</taxon>
        <taxon>Pseudomonadati</taxon>
        <taxon>Thermodesulfobacteriota</taxon>
        <taxon>Desulfomonilia</taxon>
        <taxon>Desulfomonilales</taxon>
        <taxon>Desulfomonilaceae</taxon>
        <taxon>Desulfomonile</taxon>
    </lineage>
</organism>
<evidence type="ECO:0000313" key="2">
    <source>
        <dbReference type="EMBL" id="MBI5251743.1"/>
    </source>
</evidence>
<keyword evidence="1" id="KW-0812">Transmembrane</keyword>
<dbReference type="Proteomes" id="UP000807825">
    <property type="component" value="Unassembled WGS sequence"/>
</dbReference>
<protein>
    <submittedName>
        <fullName evidence="2">DUF5132 domain-containing protein</fullName>
    </submittedName>
</protein>
<dbReference type="Pfam" id="PF17195">
    <property type="entry name" value="DUF5132"/>
    <property type="match status" value="1"/>
</dbReference>
<keyword evidence="1" id="KW-0472">Membrane</keyword>